<dbReference type="AlphaFoldDB" id="A0A9X4MHN5"/>
<reference evidence="2" key="1">
    <citation type="journal article" date="2022" name="bioRxiv">
        <title>Thiovibrio frasassiensisgen. nov., sp. nov., an autotrophic, elemental sulfur disproportionating bacterium isolated from sulfidic karst sediment, and proposal of Thiovibrionaceae fam. nov.</title>
        <authorList>
            <person name="Aronson H."/>
            <person name="Thomas C."/>
            <person name="Bhattacharyya M."/>
            <person name="Eckstein S."/>
            <person name="Jensen S."/>
            <person name="Barco R."/>
            <person name="Macalady J."/>
            <person name="Amend J."/>
        </authorList>
    </citation>
    <scope>NUCLEOTIDE SEQUENCE</scope>
    <source>
        <strain evidence="2">RS19-109</strain>
    </source>
</reference>
<evidence type="ECO:0000313" key="3">
    <source>
        <dbReference type="Proteomes" id="UP001154240"/>
    </source>
</evidence>
<organism evidence="2 3">
    <name type="scientific">Thiovibrio frasassiensis</name>
    <dbReference type="NCBI Taxonomy" id="2984131"/>
    <lineage>
        <taxon>Bacteria</taxon>
        <taxon>Pseudomonadati</taxon>
        <taxon>Thermodesulfobacteriota</taxon>
        <taxon>Desulfobulbia</taxon>
        <taxon>Desulfobulbales</taxon>
        <taxon>Thiovibrionaceae</taxon>
        <taxon>Thiovibrio</taxon>
    </lineage>
</organism>
<feature type="transmembrane region" description="Helical" evidence="1">
    <location>
        <begin position="100"/>
        <end position="130"/>
    </location>
</feature>
<dbReference type="PANTHER" id="PTHR43471">
    <property type="entry name" value="ABC TRANSPORTER PERMEASE"/>
    <property type="match status" value="1"/>
</dbReference>
<proteinExistence type="predicted"/>
<keyword evidence="1" id="KW-1133">Transmembrane helix</keyword>
<evidence type="ECO:0008006" key="4">
    <source>
        <dbReference type="Google" id="ProtNLM"/>
    </source>
</evidence>
<protein>
    <recommendedName>
        <fullName evidence="4">ABC transporter permease</fullName>
    </recommendedName>
</protein>
<feature type="transmembrane region" description="Helical" evidence="1">
    <location>
        <begin position="24"/>
        <end position="46"/>
    </location>
</feature>
<gene>
    <name evidence="2" type="ORF">OLX77_06050</name>
</gene>
<dbReference type="PANTHER" id="PTHR43471:SF10">
    <property type="entry name" value="SLL1107 PROTEIN"/>
    <property type="match status" value="1"/>
</dbReference>
<accession>A0A9X4MHN5</accession>
<keyword evidence="1" id="KW-0812">Transmembrane</keyword>
<dbReference type="RefSeq" id="WP_307632696.1">
    <property type="nucleotide sequence ID" value="NZ_JAPHEH010000001.1"/>
</dbReference>
<feature type="transmembrane region" description="Helical" evidence="1">
    <location>
        <begin position="58"/>
        <end position="80"/>
    </location>
</feature>
<dbReference type="Proteomes" id="UP001154240">
    <property type="component" value="Unassembled WGS sequence"/>
</dbReference>
<dbReference type="EMBL" id="JAPHEH010000001">
    <property type="protein sequence ID" value="MDG4475723.1"/>
    <property type="molecule type" value="Genomic_DNA"/>
</dbReference>
<keyword evidence="1" id="KW-0472">Membrane</keyword>
<sequence>MTDALKRISALARLVLLDGLRRHALMGLIVLSMAAQAGALLFLDFIPRDIGRASSDFILSMAWLSGFIFLFFHGVQVIALDEERKVIYSLLARPISRGEYVLGIFSGLAGLLLLLNLLLCGLGFGALLIIKQMTPAYFSQFNTLPYLLSWLGLFSMELMLLSVILLFSGLVRGSFPVLLISLSFYAICSGLPVVREAIGLQVLQTEPQPRLEAALRWLTSVFPDFDRLDFKNMIASSALLPDLSLLLINFGLTISYVGLFLWLACLVYQRKDLQ</sequence>
<comment type="caution">
    <text evidence="2">The sequence shown here is derived from an EMBL/GenBank/DDBJ whole genome shotgun (WGS) entry which is preliminary data.</text>
</comment>
<feature type="transmembrane region" description="Helical" evidence="1">
    <location>
        <begin position="246"/>
        <end position="268"/>
    </location>
</feature>
<name>A0A9X4MHN5_9BACT</name>
<evidence type="ECO:0000313" key="2">
    <source>
        <dbReference type="EMBL" id="MDG4475723.1"/>
    </source>
</evidence>
<reference evidence="2" key="2">
    <citation type="submission" date="2022-10" db="EMBL/GenBank/DDBJ databases">
        <authorList>
            <person name="Aronson H.S."/>
        </authorList>
    </citation>
    <scope>NUCLEOTIDE SEQUENCE</scope>
    <source>
        <strain evidence="2">RS19-109</strain>
    </source>
</reference>
<evidence type="ECO:0000256" key="1">
    <source>
        <dbReference type="SAM" id="Phobius"/>
    </source>
</evidence>
<feature type="transmembrane region" description="Helical" evidence="1">
    <location>
        <begin position="150"/>
        <end position="168"/>
    </location>
</feature>
<keyword evidence="3" id="KW-1185">Reference proteome</keyword>
<feature type="transmembrane region" description="Helical" evidence="1">
    <location>
        <begin position="175"/>
        <end position="194"/>
    </location>
</feature>